<gene>
    <name evidence="9" type="ORF">CLV28_1098</name>
</gene>
<keyword evidence="3 7" id="KW-0812">Transmembrane</keyword>
<feature type="transmembrane region" description="Helical" evidence="7">
    <location>
        <begin position="143"/>
        <end position="161"/>
    </location>
</feature>
<comment type="caution">
    <text evidence="9">The sequence shown here is derived from an EMBL/GenBank/DDBJ whole genome shotgun (WGS) entry which is preliminary data.</text>
</comment>
<evidence type="ECO:0000256" key="2">
    <source>
        <dbReference type="ARBA" id="ARBA00022448"/>
    </source>
</evidence>
<feature type="transmembrane region" description="Helical" evidence="7">
    <location>
        <begin position="21"/>
        <end position="44"/>
    </location>
</feature>
<dbReference type="EMBL" id="PGFE01000001">
    <property type="protein sequence ID" value="PJJ77872.1"/>
    <property type="molecule type" value="Genomic_DNA"/>
</dbReference>
<keyword evidence="10" id="KW-1185">Reference proteome</keyword>
<reference evidence="9 10" key="1">
    <citation type="submission" date="2017-11" db="EMBL/GenBank/DDBJ databases">
        <title>Genomic Encyclopedia of Archaeal and Bacterial Type Strains, Phase II (KMG-II): From Individual Species to Whole Genera.</title>
        <authorList>
            <person name="Goeker M."/>
        </authorList>
    </citation>
    <scope>NUCLEOTIDE SEQUENCE [LARGE SCALE GENOMIC DNA]</scope>
    <source>
        <strain evidence="9 10">DSM 25478</strain>
    </source>
</reference>
<keyword evidence="4 7" id="KW-1133">Transmembrane helix</keyword>
<evidence type="ECO:0000256" key="5">
    <source>
        <dbReference type="ARBA" id="ARBA00023136"/>
    </source>
</evidence>
<dbReference type="Gene3D" id="1.20.1250.20">
    <property type="entry name" value="MFS general substrate transporter like domains"/>
    <property type="match status" value="2"/>
</dbReference>
<dbReference type="GO" id="GO:0005886">
    <property type="term" value="C:plasma membrane"/>
    <property type="evidence" value="ECO:0007669"/>
    <property type="project" value="UniProtKB-SubCell"/>
</dbReference>
<feature type="transmembrane region" description="Helical" evidence="7">
    <location>
        <begin position="236"/>
        <end position="255"/>
    </location>
</feature>
<protein>
    <submittedName>
        <fullName evidence="9">MFS transporter</fullName>
    </submittedName>
</protein>
<feature type="transmembrane region" description="Helical" evidence="7">
    <location>
        <begin position="414"/>
        <end position="436"/>
    </location>
</feature>
<evidence type="ECO:0000256" key="7">
    <source>
        <dbReference type="SAM" id="Phobius"/>
    </source>
</evidence>
<feature type="transmembrane region" description="Helical" evidence="7">
    <location>
        <begin position="340"/>
        <end position="363"/>
    </location>
</feature>
<evidence type="ECO:0000313" key="9">
    <source>
        <dbReference type="EMBL" id="PJJ77872.1"/>
    </source>
</evidence>
<comment type="subcellular location">
    <subcellularLocation>
        <location evidence="1">Cell membrane</location>
        <topology evidence="1">Multi-pass membrane protein</topology>
    </subcellularLocation>
</comment>
<accession>A0A2M9D110</accession>
<feature type="transmembrane region" description="Helical" evidence="7">
    <location>
        <begin position="173"/>
        <end position="194"/>
    </location>
</feature>
<evidence type="ECO:0000259" key="8">
    <source>
        <dbReference type="PROSITE" id="PS50850"/>
    </source>
</evidence>
<feature type="transmembrane region" description="Helical" evidence="7">
    <location>
        <begin position="206"/>
        <end position="224"/>
    </location>
</feature>
<feature type="transmembrane region" description="Helical" evidence="7">
    <location>
        <begin position="267"/>
        <end position="288"/>
    </location>
</feature>
<feature type="transmembrane region" description="Helical" evidence="7">
    <location>
        <begin position="88"/>
        <end position="106"/>
    </location>
</feature>
<feature type="compositionally biased region" description="Pro residues" evidence="6">
    <location>
        <begin position="497"/>
        <end position="506"/>
    </location>
</feature>
<evidence type="ECO:0000313" key="10">
    <source>
        <dbReference type="Proteomes" id="UP000231693"/>
    </source>
</evidence>
<name>A0A2M9D110_9CELL</name>
<keyword evidence="2" id="KW-0813">Transport</keyword>
<dbReference type="PANTHER" id="PTHR42718">
    <property type="entry name" value="MAJOR FACILITATOR SUPERFAMILY MULTIDRUG TRANSPORTER MFSC"/>
    <property type="match status" value="1"/>
</dbReference>
<dbReference type="GO" id="GO:0022857">
    <property type="term" value="F:transmembrane transporter activity"/>
    <property type="evidence" value="ECO:0007669"/>
    <property type="project" value="InterPro"/>
</dbReference>
<feature type="transmembrane region" description="Helical" evidence="7">
    <location>
        <begin position="369"/>
        <end position="393"/>
    </location>
</feature>
<feature type="transmembrane region" description="Helical" evidence="7">
    <location>
        <begin position="112"/>
        <end position="131"/>
    </location>
</feature>
<sequence>MSSPSSSRTGAPARTATVSSLVGFLVVMELSSGFLQGWFLPLLGQIGERFDAPPSALNWVTSVFLLTSVVFVPVIAKMGDRYGHKRMLAIAAALTAIGSIVVAVAPTFEIFLLGRAISAALVAFIPLEFAIVRDRNPENAGKAIGLLIGALTLGASLGALLSGGLGEVLPLGVVLWAPAVLLALCVPVVIFLVPETSVRSTGTIDWWGAALLGLGLVMLLGGVGNGNVWGWTDPKTLVAIVGGAVVLAGWTALELRVTSPLVDLRAVGSSGVGLPIGLGVLFGAWMLGGQTPLSVFALTDPDVAGFGLGMGSAGVGLIALVAGGFAFLGASMGDRIARRIGYRATILAGSLTAGATYLVMAAWHSSTPGYLALTAVTSVAGGVLMATLPTIVVMRAPQDQVAITSSLYNTSRTASGGAAGAVFAAIMSGLVTTVGTGDAASTVASESAYVAVWLVSAGLALTFAVLALRISNGKARAGESDGTPATASTVEAAAPVSPTPVSPTPVPVGAGPAVPVVARGILAEEPA</sequence>
<feature type="transmembrane region" description="Helical" evidence="7">
    <location>
        <begin position="308"/>
        <end position="328"/>
    </location>
</feature>
<dbReference type="InterPro" id="IPR036259">
    <property type="entry name" value="MFS_trans_sf"/>
</dbReference>
<organism evidence="9 10">
    <name type="scientific">Sediminihabitans luteus</name>
    <dbReference type="NCBI Taxonomy" id="1138585"/>
    <lineage>
        <taxon>Bacteria</taxon>
        <taxon>Bacillati</taxon>
        <taxon>Actinomycetota</taxon>
        <taxon>Actinomycetes</taxon>
        <taxon>Micrococcales</taxon>
        <taxon>Cellulomonadaceae</taxon>
        <taxon>Sediminihabitans</taxon>
    </lineage>
</organism>
<keyword evidence="5 7" id="KW-0472">Membrane</keyword>
<dbReference type="PROSITE" id="PS50850">
    <property type="entry name" value="MFS"/>
    <property type="match status" value="1"/>
</dbReference>
<evidence type="ECO:0000256" key="1">
    <source>
        <dbReference type="ARBA" id="ARBA00004651"/>
    </source>
</evidence>
<feature type="transmembrane region" description="Helical" evidence="7">
    <location>
        <begin position="448"/>
        <end position="468"/>
    </location>
</feature>
<feature type="domain" description="Major facilitator superfamily (MFS) profile" evidence="8">
    <location>
        <begin position="15"/>
        <end position="475"/>
    </location>
</feature>
<dbReference type="InterPro" id="IPR020846">
    <property type="entry name" value="MFS_dom"/>
</dbReference>
<dbReference type="OrthoDB" id="4484751at2"/>
<dbReference type="RefSeq" id="WP_100422173.1">
    <property type="nucleotide sequence ID" value="NZ_BOOX01000010.1"/>
</dbReference>
<dbReference type="PANTHER" id="PTHR42718:SF9">
    <property type="entry name" value="MAJOR FACILITATOR SUPERFAMILY MULTIDRUG TRANSPORTER MFSC"/>
    <property type="match status" value="1"/>
</dbReference>
<evidence type="ECO:0000256" key="3">
    <source>
        <dbReference type="ARBA" id="ARBA00022692"/>
    </source>
</evidence>
<evidence type="ECO:0000256" key="6">
    <source>
        <dbReference type="SAM" id="MobiDB-lite"/>
    </source>
</evidence>
<dbReference type="SUPFAM" id="SSF103473">
    <property type="entry name" value="MFS general substrate transporter"/>
    <property type="match status" value="1"/>
</dbReference>
<dbReference type="AlphaFoldDB" id="A0A2M9D110"/>
<dbReference type="Pfam" id="PF07690">
    <property type="entry name" value="MFS_1"/>
    <property type="match status" value="1"/>
</dbReference>
<feature type="transmembrane region" description="Helical" evidence="7">
    <location>
        <begin position="56"/>
        <end position="76"/>
    </location>
</feature>
<proteinExistence type="predicted"/>
<evidence type="ECO:0000256" key="4">
    <source>
        <dbReference type="ARBA" id="ARBA00022989"/>
    </source>
</evidence>
<dbReference type="InterPro" id="IPR011701">
    <property type="entry name" value="MFS"/>
</dbReference>
<dbReference type="Proteomes" id="UP000231693">
    <property type="component" value="Unassembled WGS sequence"/>
</dbReference>
<feature type="region of interest" description="Disordered" evidence="6">
    <location>
        <begin position="475"/>
        <end position="509"/>
    </location>
</feature>